<keyword evidence="2" id="KW-1185">Reference proteome</keyword>
<proteinExistence type="predicted"/>
<reference evidence="1 2" key="1">
    <citation type="submission" date="2023-03" db="EMBL/GenBank/DDBJ databases">
        <title>Bacillus Genome Sequencing.</title>
        <authorList>
            <person name="Dunlap C."/>
        </authorList>
    </citation>
    <scope>NUCLEOTIDE SEQUENCE [LARGE SCALE GENOMIC DNA]</scope>
    <source>
        <strain evidence="1 2">NRS-1717</strain>
    </source>
</reference>
<comment type="caution">
    <text evidence="1">The sequence shown here is derived from an EMBL/GenBank/DDBJ whole genome shotgun (WGS) entry which is preliminary data.</text>
</comment>
<sequence>MDKLDKLKETISDQQWKELVWITLSTGMTLEEIKEFFPNSFRPK</sequence>
<dbReference type="Proteomes" id="UP001342826">
    <property type="component" value="Unassembled WGS sequence"/>
</dbReference>
<accession>A0ABU6NWA2</accession>
<evidence type="ECO:0008006" key="3">
    <source>
        <dbReference type="Google" id="ProtNLM"/>
    </source>
</evidence>
<dbReference type="RefSeq" id="WP_268874834.1">
    <property type="nucleotide sequence ID" value="NZ_JARTFQ010000005.1"/>
</dbReference>
<evidence type="ECO:0000313" key="2">
    <source>
        <dbReference type="Proteomes" id="UP001342826"/>
    </source>
</evidence>
<evidence type="ECO:0000313" key="1">
    <source>
        <dbReference type="EMBL" id="MED4401326.1"/>
    </source>
</evidence>
<gene>
    <name evidence="1" type="ORF">P9271_08355</name>
</gene>
<organism evidence="1 2">
    <name type="scientific">Metabacillus fastidiosus</name>
    <dbReference type="NCBI Taxonomy" id="1458"/>
    <lineage>
        <taxon>Bacteria</taxon>
        <taxon>Bacillati</taxon>
        <taxon>Bacillota</taxon>
        <taxon>Bacilli</taxon>
        <taxon>Bacillales</taxon>
        <taxon>Bacillaceae</taxon>
        <taxon>Metabacillus</taxon>
    </lineage>
</organism>
<name>A0ABU6NWA2_9BACI</name>
<dbReference type="GeneID" id="301143626"/>
<dbReference type="EMBL" id="JARTFS010000006">
    <property type="protein sequence ID" value="MED4401326.1"/>
    <property type="molecule type" value="Genomic_DNA"/>
</dbReference>
<protein>
    <recommendedName>
        <fullName evidence="3">DNA-binding anti-repressor SinI</fullName>
    </recommendedName>
</protein>